<dbReference type="Proteomes" id="UP001209878">
    <property type="component" value="Unassembled WGS sequence"/>
</dbReference>
<evidence type="ECO:0000259" key="1">
    <source>
        <dbReference type="SMART" id="SM00731"/>
    </source>
</evidence>
<dbReference type="InterPro" id="IPR035240">
    <property type="entry name" value="SprT_Zn_ribbon"/>
</dbReference>
<dbReference type="GO" id="GO:0006974">
    <property type="term" value="P:DNA damage response"/>
    <property type="evidence" value="ECO:0007669"/>
    <property type="project" value="UniProtKB-ARBA"/>
</dbReference>
<dbReference type="PANTHER" id="PTHR23099">
    <property type="entry name" value="TRANSCRIPTIONAL REGULATOR"/>
    <property type="match status" value="1"/>
</dbReference>
<dbReference type="Pfam" id="PF17283">
    <property type="entry name" value="Zn_ribbon_SprT"/>
    <property type="match status" value="1"/>
</dbReference>
<evidence type="ECO:0000313" key="3">
    <source>
        <dbReference type="Proteomes" id="UP001209878"/>
    </source>
</evidence>
<comment type="caution">
    <text evidence="2">The sequence shown here is derived from an EMBL/GenBank/DDBJ whole genome shotgun (WGS) entry which is preliminary data.</text>
</comment>
<accession>A0AAD9UCS7</accession>
<dbReference type="Pfam" id="PF10263">
    <property type="entry name" value="SprT-like"/>
    <property type="match status" value="1"/>
</dbReference>
<protein>
    <recommendedName>
        <fullName evidence="1">SprT-like domain-containing protein</fullName>
    </recommendedName>
</protein>
<dbReference type="InterPro" id="IPR006640">
    <property type="entry name" value="SprT-like_domain"/>
</dbReference>
<name>A0AAD9UCS7_RIDPI</name>
<dbReference type="EMBL" id="JAODUO010000259">
    <property type="protein sequence ID" value="KAK2184594.1"/>
    <property type="molecule type" value="Genomic_DNA"/>
</dbReference>
<proteinExistence type="predicted"/>
<dbReference type="SMART" id="SM00731">
    <property type="entry name" value="SprT"/>
    <property type="match status" value="1"/>
</dbReference>
<evidence type="ECO:0000313" key="2">
    <source>
        <dbReference type="EMBL" id="KAK2184594.1"/>
    </source>
</evidence>
<sequence length="190" mass="21577">MSITWNKRLIKTAGFCAYNKRVATPSDRNVRIELSVKVCDTAERVRDTLIHELCHAAVWFLNGVNDGHGSLWKYWAHAACRAHPELPPIKRCHKYKITHKFTYKCTKCGYEIGRHSKSLDTKAKVCGYCRSPFVLVTRGTATPRTPNKFALFVKDNYGSVKRDNKAVTHQDVMRILSSDFARQNSISSSG</sequence>
<organism evidence="2 3">
    <name type="scientific">Ridgeia piscesae</name>
    <name type="common">Tubeworm</name>
    <dbReference type="NCBI Taxonomy" id="27915"/>
    <lineage>
        <taxon>Eukaryota</taxon>
        <taxon>Metazoa</taxon>
        <taxon>Spiralia</taxon>
        <taxon>Lophotrochozoa</taxon>
        <taxon>Annelida</taxon>
        <taxon>Polychaeta</taxon>
        <taxon>Sedentaria</taxon>
        <taxon>Canalipalpata</taxon>
        <taxon>Sabellida</taxon>
        <taxon>Siboglinidae</taxon>
        <taxon>Ridgeia</taxon>
    </lineage>
</organism>
<dbReference type="PANTHER" id="PTHR23099:SF0">
    <property type="entry name" value="GERM CELL NUCLEAR ACIDIC PROTEIN"/>
    <property type="match status" value="1"/>
</dbReference>
<keyword evidence="3" id="KW-1185">Reference proteome</keyword>
<feature type="domain" description="SprT-like" evidence="1">
    <location>
        <begin position="1"/>
        <end position="136"/>
    </location>
</feature>
<reference evidence="2" key="1">
    <citation type="journal article" date="2023" name="Mol. Biol. Evol.">
        <title>Third-Generation Sequencing Reveals the Adaptive Role of the Epigenome in Three Deep-Sea Polychaetes.</title>
        <authorList>
            <person name="Perez M."/>
            <person name="Aroh O."/>
            <person name="Sun Y."/>
            <person name="Lan Y."/>
            <person name="Juniper S.K."/>
            <person name="Young C.R."/>
            <person name="Angers B."/>
            <person name="Qian P.Y."/>
        </authorList>
    </citation>
    <scope>NUCLEOTIDE SEQUENCE</scope>
    <source>
        <strain evidence="2">R07B-5</strain>
    </source>
</reference>
<dbReference type="GO" id="GO:0005634">
    <property type="term" value="C:nucleus"/>
    <property type="evidence" value="ECO:0007669"/>
    <property type="project" value="TreeGrafter"/>
</dbReference>
<gene>
    <name evidence="2" type="ORF">NP493_258g01034</name>
</gene>
<dbReference type="AlphaFoldDB" id="A0AAD9UCS7"/>